<dbReference type="Pfam" id="PF01032">
    <property type="entry name" value="FecCD"/>
    <property type="match status" value="1"/>
</dbReference>
<feature type="transmembrane region" description="Helical" evidence="8">
    <location>
        <begin position="290"/>
        <end position="311"/>
    </location>
</feature>
<protein>
    <submittedName>
        <fullName evidence="9">Iron complex transport system permease protein</fullName>
    </submittedName>
</protein>
<dbReference type="STRING" id="80876.SAMN05421779_10957"/>
<evidence type="ECO:0000256" key="1">
    <source>
        <dbReference type="ARBA" id="ARBA00004651"/>
    </source>
</evidence>
<dbReference type="EMBL" id="FTOA01000009">
    <property type="protein sequence ID" value="SIT16580.1"/>
    <property type="molecule type" value="Genomic_DNA"/>
</dbReference>
<dbReference type="CDD" id="cd06550">
    <property type="entry name" value="TM_ABC_iron-siderophores_like"/>
    <property type="match status" value="1"/>
</dbReference>
<evidence type="ECO:0000256" key="2">
    <source>
        <dbReference type="ARBA" id="ARBA00007935"/>
    </source>
</evidence>
<feature type="transmembrane region" description="Helical" evidence="8">
    <location>
        <begin position="130"/>
        <end position="148"/>
    </location>
</feature>
<feature type="transmembrane region" description="Helical" evidence="8">
    <location>
        <begin position="40"/>
        <end position="59"/>
    </location>
</feature>
<keyword evidence="4" id="KW-1003">Cell membrane</keyword>
<feature type="transmembrane region" description="Helical" evidence="8">
    <location>
        <begin position="178"/>
        <end position="197"/>
    </location>
</feature>
<dbReference type="GO" id="GO:0005886">
    <property type="term" value="C:plasma membrane"/>
    <property type="evidence" value="ECO:0007669"/>
    <property type="project" value="UniProtKB-SubCell"/>
</dbReference>
<dbReference type="PANTHER" id="PTHR30472:SF19">
    <property type="entry name" value="PETROBACTIN IMPORT SYSTEM PERMEASE PROTEIN YCLO"/>
    <property type="match status" value="1"/>
</dbReference>
<reference evidence="9 10" key="1">
    <citation type="submission" date="2017-01" db="EMBL/GenBank/DDBJ databases">
        <authorList>
            <person name="Mah S.A."/>
            <person name="Swanson W.J."/>
            <person name="Moy G.W."/>
            <person name="Vacquier V.D."/>
        </authorList>
    </citation>
    <scope>NUCLEOTIDE SEQUENCE [LARGE SCALE GENOMIC DNA]</scope>
    <source>
        <strain evidence="9 10">DSM 11589</strain>
    </source>
</reference>
<keyword evidence="3" id="KW-0813">Transport</keyword>
<dbReference type="InterPro" id="IPR000522">
    <property type="entry name" value="ABC_transptr_permease_BtuC"/>
</dbReference>
<gene>
    <name evidence="9" type="ORF">SAMN05421779_10957</name>
</gene>
<name>A0A1N7Q162_9PROT</name>
<dbReference type="PANTHER" id="PTHR30472">
    <property type="entry name" value="FERRIC ENTEROBACTIN TRANSPORT SYSTEM PERMEASE PROTEIN"/>
    <property type="match status" value="1"/>
</dbReference>
<dbReference type="RefSeq" id="WP_076401931.1">
    <property type="nucleotide sequence ID" value="NZ_FTOA01000009.1"/>
</dbReference>
<feature type="transmembrane region" description="Helical" evidence="8">
    <location>
        <begin position="104"/>
        <end position="123"/>
    </location>
</feature>
<evidence type="ECO:0000256" key="4">
    <source>
        <dbReference type="ARBA" id="ARBA00022475"/>
    </source>
</evidence>
<dbReference type="Gene3D" id="1.10.3470.10">
    <property type="entry name" value="ABC transporter involved in vitamin B12 uptake, BtuC"/>
    <property type="match status" value="1"/>
</dbReference>
<feature type="transmembrane region" description="Helical" evidence="8">
    <location>
        <begin position="71"/>
        <end position="92"/>
    </location>
</feature>
<evidence type="ECO:0000256" key="5">
    <source>
        <dbReference type="ARBA" id="ARBA00022692"/>
    </source>
</evidence>
<accession>A0A1N7Q162</accession>
<organism evidence="9 10">
    <name type="scientific">Insolitispirillum peregrinum</name>
    <dbReference type="NCBI Taxonomy" id="80876"/>
    <lineage>
        <taxon>Bacteria</taxon>
        <taxon>Pseudomonadati</taxon>
        <taxon>Pseudomonadota</taxon>
        <taxon>Alphaproteobacteria</taxon>
        <taxon>Rhodospirillales</taxon>
        <taxon>Novispirillaceae</taxon>
        <taxon>Insolitispirillum</taxon>
    </lineage>
</organism>
<evidence type="ECO:0000256" key="3">
    <source>
        <dbReference type="ARBA" id="ARBA00022448"/>
    </source>
</evidence>
<keyword evidence="5 8" id="KW-0812">Transmembrane</keyword>
<proteinExistence type="inferred from homology"/>
<evidence type="ECO:0000256" key="8">
    <source>
        <dbReference type="SAM" id="Phobius"/>
    </source>
</evidence>
<comment type="subcellular location">
    <subcellularLocation>
        <location evidence="1">Cell membrane</location>
        <topology evidence="1">Multi-pass membrane protein</topology>
    </subcellularLocation>
</comment>
<dbReference type="Proteomes" id="UP000185678">
    <property type="component" value="Unassembled WGS sequence"/>
</dbReference>
<dbReference type="SUPFAM" id="SSF81345">
    <property type="entry name" value="ABC transporter involved in vitamin B12 uptake, BtuC"/>
    <property type="match status" value="1"/>
</dbReference>
<keyword evidence="10" id="KW-1185">Reference proteome</keyword>
<evidence type="ECO:0000256" key="7">
    <source>
        <dbReference type="ARBA" id="ARBA00023136"/>
    </source>
</evidence>
<dbReference type="AlphaFoldDB" id="A0A1N7Q162"/>
<sequence>MADPRHRLILLAALAVLVCALFLGVNLTGKLSYILSYRAQVIATMILVGTATGVSTVLFQTITGNRILTPSVMGAEALFVLIQTSIIFFIGSARWDSVPVVGRFAIETSAMVVFALTLYRWLLVGKSEDLYRLLLAGLVFGILFRSAAELLQRMMAPNEFNILQGRLFAQLTLPESRLLGIAGGLVALCVALLWRYRRDFDVIALGRDVAIGLGVDYPRIVTRALVLITVLISTSTALIGPLTFLGFMTATLAYQLAGSQRHALLLPFSALLGVIFLAGGQLVLEHLFAMTGTLSVVIEFTGGALFLLMLLRKGRL</sequence>
<keyword evidence="6 8" id="KW-1133">Transmembrane helix</keyword>
<feature type="transmembrane region" description="Helical" evidence="8">
    <location>
        <begin position="264"/>
        <end position="284"/>
    </location>
</feature>
<dbReference type="OrthoDB" id="9796260at2"/>
<dbReference type="GO" id="GO:0033214">
    <property type="term" value="P:siderophore-iron import into cell"/>
    <property type="evidence" value="ECO:0007669"/>
    <property type="project" value="TreeGrafter"/>
</dbReference>
<comment type="similarity">
    <text evidence="2">Belongs to the binding-protein-dependent transport system permease family. FecCD subfamily.</text>
</comment>
<dbReference type="GO" id="GO:0022857">
    <property type="term" value="F:transmembrane transporter activity"/>
    <property type="evidence" value="ECO:0007669"/>
    <property type="project" value="InterPro"/>
</dbReference>
<keyword evidence="7 8" id="KW-0472">Membrane</keyword>
<evidence type="ECO:0000313" key="10">
    <source>
        <dbReference type="Proteomes" id="UP000185678"/>
    </source>
</evidence>
<dbReference type="InterPro" id="IPR037294">
    <property type="entry name" value="ABC_BtuC-like"/>
</dbReference>
<evidence type="ECO:0000313" key="9">
    <source>
        <dbReference type="EMBL" id="SIT16580.1"/>
    </source>
</evidence>
<evidence type="ECO:0000256" key="6">
    <source>
        <dbReference type="ARBA" id="ARBA00022989"/>
    </source>
</evidence>